<dbReference type="WBParaSite" id="ALUE_0001677201-mRNA-1">
    <property type="protein sequence ID" value="ALUE_0001677201-mRNA-1"/>
    <property type="gene ID" value="ALUE_0001677201"/>
</dbReference>
<sequence>MPRVGMMRFSLNEGGMIKDSRNIVVRKCRRHQPLKRSFSGYSDSEGFNRKAVSNLNKEISDYLATKCEKEFGGRERFKRFEQIQIGGQGFPFGVGTEIQLARSGVRGRGRGPGNKRVLCEVRRAKEPKFYHERKAPGAYWFIVASDNFSDARCQQVDATVARFVAAGQRLCLNLEAMICGLRIDFRPGKGFVEIAREFRSIFFMPCVEL</sequence>
<protein>
    <submittedName>
        <fullName evidence="2">DUF1336 domain-containing protein</fullName>
    </submittedName>
</protein>
<dbReference type="AlphaFoldDB" id="A0A0M3IF26"/>
<dbReference type="Proteomes" id="UP000036681">
    <property type="component" value="Unplaced"/>
</dbReference>
<evidence type="ECO:0000313" key="1">
    <source>
        <dbReference type="Proteomes" id="UP000036681"/>
    </source>
</evidence>
<reference evidence="2" key="1">
    <citation type="submission" date="2017-02" db="UniProtKB">
        <authorList>
            <consortium name="WormBaseParasite"/>
        </authorList>
    </citation>
    <scope>IDENTIFICATION</scope>
</reference>
<keyword evidence="1" id="KW-1185">Reference proteome</keyword>
<proteinExistence type="predicted"/>
<accession>A0A0M3IF26</accession>
<name>A0A0M3IF26_ASCLU</name>
<organism evidence="1 2">
    <name type="scientific">Ascaris lumbricoides</name>
    <name type="common">Giant roundworm</name>
    <dbReference type="NCBI Taxonomy" id="6252"/>
    <lineage>
        <taxon>Eukaryota</taxon>
        <taxon>Metazoa</taxon>
        <taxon>Ecdysozoa</taxon>
        <taxon>Nematoda</taxon>
        <taxon>Chromadorea</taxon>
        <taxon>Rhabditida</taxon>
        <taxon>Spirurina</taxon>
        <taxon>Ascaridomorpha</taxon>
        <taxon>Ascaridoidea</taxon>
        <taxon>Ascarididae</taxon>
        <taxon>Ascaris</taxon>
    </lineage>
</organism>
<evidence type="ECO:0000313" key="2">
    <source>
        <dbReference type="WBParaSite" id="ALUE_0001677201-mRNA-1"/>
    </source>
</evidence>